<dbReference type="EMBL" id="JAIQCJ010002661">
    <property type="protein sequence ID" value="KAJ8775507.1"/>
    <property type="molecule type" value="Genomic_DNA"/>
</dbReference>
<accession>A0AB34G8N8</accession>
<keyword evidence="9" id="KW-1185">Reference proteome</keyword>
<feature type="compositionally biased region" description="Basic and acidic residues" evidence="5">
    <location>
        <begin position="417"/>
        <end position="443"/>
    </location>
</feature>
<dbReference type="InterPro" id="IPR003598">
    <property type="entry name" value="Ig_sub2"/>
</dbReference>
<evidence type="ECO:0000259" key="7">
    <source>
        <dbReference type="PROSITE" id="PS50835"/>
    </source>
</evidence>
<dbReference type="PANTHER" id="PTHR11973:SF17">
    <property type="entry name" value="BASAL CELL ADHESION MOLECULE"/>
    <property type="match status" value="1"/>
</dbReference>
<feature type="region of interest" description="Disordered" evidence="5">
    <location>
        <begin position="482"/>
        <end position="509"/>
    </location>
</feature>
<dbReference type="InterPro" id="IPR036179">
    <property type="entry name" value="Ig-like_dom_sf"/>
</dbReference>
<feature type="domain" description="Ig-like" evidence="7">
    <location>
        <begin position="94"/>
        <end position="172"/>
    </location>
</feature>
<dbReference type="GO" id="GO:0005886">
    <property type="term" value="C:plasma membrane"/>
    <property type="evidence" value="ECO:0007669"/>
    <property type="project" value="TreeGrafter"/>
</dbReference>
<dbReference type="InterPro" id="IPR007110">
    <property type="entry name" value="Ig-like_dom"/>
</dbReference>
<protein>
    <recommendedName>
        <fullName evidence="7">Ig-like domain-containing protein</fullName>
    </recommendedName>
</protein>
<dbReference type="AlphaFoldDB" id="A0AB34G8N8"/>
<keyword evidence="2 6" id="KW-0812">Transmembrane</keyword>
<dbReference type="SUPFAM" id="SSF48726">
    <property type="entry name" value="Immunoglobulin"/>
    <property type="match status" value="2"/>
</dbReference>
<dbReference type="Pfam" id="PF13927">
    <property type="entry name" value="Ig_3"/>
    <property type="match status" value="1"/>
</dbReference>
<feature type="compositionally biased region" description="Pro residues" evidence="5">
    <location>
        <begin position="343"/>
        <end position="352"/>
    </location>
</feature>
<evidence type="ECO:0000256" key="1">
    <source>
        <dbReference type="ARBA" id="ARBA00004479"/>
    </source>
</evidence>
<gene>
    <name evidence="8" type="ORF">J1605_016357</name>
</gene>
<dbReference type="PROSITE" id="PS50835">
    <property type="entry name" value="IG_LIKE"/>
    <property type="match status" value="2"/>
</dbReference>
<feature type="compositionally biased region" description="Pro residues" evidence="5">
    <location>
        <begin position="271"/>
        <end position="289"/>
    </location>
</feature>
<feature type="domain" description="Ig-like" evidence="7">
    <location>
        <begin position="5"/>
        <end position="87"/>
    </location>
</feature>
<evidence type="ECO:0000256" key="3">
    <source>
        <dbReference type="ARBA" id="ARBA00022989"/>
    </source>
</evidence>
<feature type="compositionally biased region" description="Pro residues" evidence="5">
    <location>
        <begin position="312"/>
        <end position="321"/>
    </location>
</feature>
<comment type="caution">
    <text evidence="8">The sequence shown here is derived from an EMBL/GenBank/DDBJ whole genome shotgun (WGS) entry which is preliminary data.</text>
</comment>
<evidence type="ECO:0000256" key="6">
    <source>
        <dbReference type="SAM" id="Phobius"/>
    </source>
</evidence>
<feature type="compositionally biased region" description="Low complexity" evidence="5">
    <location>
        <begin position="391"/>
        <end position="401"/>
    </location>
</feature>
<dbReference type="SMART" id="SM00409">
    <property type="entry name" value="IG"/>
    <property type="match status" value="2"/>
</dbReference>
<evidence type="ECO:0000313" key="8">
    <source>
        <dbReference type="EMBL" id="KAJ8775507.1"/>
    </source>
</evidence>
<feature type="compositionally biased region" description="Low complexity" evidence="5">
    <location>
        <begin position="290"/>
        <end position="299"/>
    </location>
</feature>
<comment type="subcellular location">
    <subcellularLocation>
        <location evidence="1">Membrane</location>
        <topology evidence="1">Single-pass type I membrane protein</topology>
    </subcellularLocation>
</comment>
<keyword evidence="4" id="KW-0325">Glycoprotein</keyword>
<name>A0AB34G8N8_ESCRO</name>
<dbReference type="Gene3D" id="2.60.40.10">
    <property type="entry name" value="Immunoglobulins"/>
    <property type="match status" value="2"/>
</dbReference>
<keyword evidence="6" id="KW-0472">Membrane</keyword>
<feature type="transmembrane region" description="Helical" evidence="6">
    <location>
        <begin position="195"/>
        <end position="217"/>
    </location>
</feature>
<evidence type="ECO:0000313" key="9">
    <source>
        <dbReference type="Proteomes" id="UP001159641"/>
    </source>
</evidence>
<dbReference type="InterPro" id="IPR003599">
    <property type="entry name" value="Ig_sub"/>
</dbReference>
<dbReference type="InterPro" id="IPR013783">
    <property type="entry name" value="Ig-like_fold"/>
</dbReference>
<feature type="compositionally biased region" description="Polar residues" evidence="5">
    <location>
        <begin position="239"/>
        <end position="267"/>
    </location>
</feature>
<sequence>MYPPPDLDPLELSTGEELSLPLGNSTTVNCSVRGLPTPALRWTKDSVPLGDNPTLSLRSITFDSAGTYTCEASMPTVPILSRTRSFKLLVQGPPELRAEETQPKAEGSWREGDEVRLICYARGYPEPKLSWSQLGGSLAEPAPGGQGWVSSSLTLKVTSALSRDGISCEASNPYGNDRHVFHFGTVAPQTSQAGVAVMAVAVSVGVLLFVVAAFYCMRRKGQPGCCRRGEKGSPHVPNLTPNSSFLSIPNPSPSRILNSSRHTATLGSSPQPSPHPSSKPTPATSPAPTPTASSTVASAYPQPQCHYHLLPRPNPFPPIPKSIPIQHTPCPAPSPAVTTSAMLPPPARPPGEPELSHSGSERPEQTGLLVGSASGGARHGSRGFGDEVREGLGTLTLGGLTSSPGQSKECEEVGGGGEEREPPGRDKGAESEPETQRREEAGKIEVGQGHGEGPAESGGPILAQPRRASGAPGVVCAAPWRKAASGPQAPARAQSLPGPPWPGTQPSRRRNCRRRSCRYCSCCCYCSGKPISGSQAISLCTPPQMFPLGSHNALGSPDSATTGSLHPRAQAEEACLGTQLTLHEAVTSLAGQGKLREGGVPMATLSPAVVLVTSWPRSGHNHLPSSVLDTRVRTPGQPSSWHHFSCLCLKRKTSGH</sequence>
<dbReference type="SMART" id="SM00408">
    <property type="entry name" value="IGc2"/>
    <property type="match status" value="2"/>
</dbReference>
<dbReference type="Pfam" id="PF13895">
    <property type="entry name" value="Ig_2"/>
    <property type="match status" value="1"/>
</dbReference>
<dbReference type="GO" id="GO:0005055">
    <property type="term" value="F:laminin receptor activity"/>
    <property type="evidence" value="ECO:0007669"/>
    <property type="project" value="TreeGrafter"/>
</dbReference>
<evidence type="ECO:0000256" key="4">
    <source>
        <dbReference type="ARBA" id="ARBA00023180"/>
    </source>
</evidence>
<evidence type="ECO:0000256" key="2">
    <source>
        <dbReference type="ARBA" id="ARBA00022692"/>
    </source>
</evidence>
<dbReference type="InterPro" id="IPR051116">
    <property type="entry name" value="Surface_Rcpt/Adhesion_Mol"/>
</dbReference>
<dbReference type="Proteomes" id="UP001159641">
    <property type="component" value="Unassembled WGS sequence"/>
</dbReference>
<evidence type="ECO:0000256" key="5">
    <source>
        <dbReference type="SAM" id="MobiDB-lite"/>
    </source>
</evidence>
<reference evidence="8 9" key="1">
    <citation type="submission" date="2022-11" db="EMBL/GenBank/DDBJ databases">
        <title>Whole genome sequence of Eschrichtius robustus ER-17-0199.</title>
        <authorList>
            <person name="Bruniche-Olsen A."/>
            <person name="Black A.N."/>
            <person name="Fields C.J."/>
            <person name="Walden K."/>
            <person name="Dewoody J.A."/>
        </authorList>
    </citation>
    <scope>NUCLEOTIDE SEQUENCE [LARGE SCALE GENOMIC DNA]</scope>
    <source>
        <strain evidence="8">ER-17-0199</strain>
        <tissue evidence="8">Blubber</tissue>
    </source>
</reference>
<keyword evidence="3 6" id="KW-1133">Transmembrane helix</keyword>
<dbReference type="CDD" id="cd00096">
    <property type="entry name" value="Ig"/>
    <property type="match status" value="2"/>
</dbReference>
<dbReference type="PANTHER" id="PTHR11973">
    <property type="entry name" value="CELL SURFACE GLYCOPROTEIN MUC18-RELATED"/>
    <property type="match status" value="1"/>
</dbReference>
<feature type="region of interest" description="Disordered" evidence="5">
    <location>
        <begin position="225"/>
        <end position="468"/>
    </location>
</feature>
<organism evidence="8 9">
    <name type="scientific">Eschrichtius robustus</name>
    <name type="common">California gray whale</name>
    <name type="synonym">Eschrichtius gibbosus</name>
    <dbReference type="NCBI Taxonomy" id="9764"/>
    <lineage>
        <taxon>Eukaryota</taxon>
        <taxon>Metazoa</taxon>
        <taxon>Chordata</taxon>
        <taxon>Craniata</taxon>
        <taxon>Vertebrata</taxon>
        <taxon>Euteleostomi</taxon>
        <taxon>Mammalia</taxon>
        <taxon>Eutheria</taxon>
        <taxon>Laurasiatheria</taxon>
        <taxon>Artiodactyla</taxon>
        <taxon>Whippomorpha</taxon>
        <taxon>Cetacea</taxon>
        <taxon>Mysticeti</taxon>
        <taxon>Eschrichtiidae</taxon>
        <taxon>Eschrichtius</taxon>
    </lineage>
</organism>
<proteinExistence type="predicted"/>